<feature type="transmembrane region" description="Helical" evidence="7">
    <location>
        <begin position="454"/>
        <end position="476"/>
    </location>
</feature>
<feature type="transmembrane region" description="Helical" evidence="7">
    <location>
        <begin position="122"/>
        <end position="141"/>
    </location>
</feature>
<evidence type="ECO:0000313" key="9">
    <source>
        <dbReference type="Proteomes" id="UP000296706"/>
    </source>
</evidence>
<sequence length="493" mass="52883">MRAVIPTGDLATRTARSGVWLSVTNISQRVLELVALLVLARLLSPAAFGLIGVALLILTGLERFSQLGFTSALIQNREDDVDRYLDTAWTLQIARGFLLAAVLFVVAGPAAQFFGAPEVEPIIQVIAVVPILQGLENPGVVYFQKDLEFHKQFVHLSSTTLVYVAVTITLAFAWGNVWALVVGRVLAEISNLLVSFVVHDYRPRPSFDREAAGEMFGFGKWIFASGIVYFLADEGDDFVVGALLGTTALGFYRLSYRLALTPATEVTGVIGTVMFPAYSKLQDDVAAVREAYFRTLQLVTAFTFPAGVGVFVVAPPFVEAILGPQWIPMIPALQILAVYGLLLSMAGSFGPVWLAMGRPDFAAKIGAVRVIVMAVLIVPATTEYGLVGTGAAVVAAFGLGALPLDLLISRRLLDMRLRRFFREVSYPIVAAGTMGAVVWAVRETVVVDSPLVELLGLVALGGIVYLLVAAVLVRVAGWEIEQNVRSVGSALGG</sequence>
<dbReference type="GO" id="GO:0005886">
    <property type="term" value="C:plasma membrane"/>
    <property type="evidence" value="ECO:0007669"/>
    <property type="project" value="UniProtKB-SubCell"/>
</dbReference>
<dbReference type="OrthoDB" id="202076at2157"/>
<keyword evidence="3" id="KW-1003">Cell membrane</keyword>
<dbReference type="GeneID" id="39846897"/>
<feature type="transmembrane region" description="Helical" evidence="7">
    <location>
        <begin position="420"/>
        <end position="442"/>
    </location>
</feature>
<feature type="transmembrane region" description="Helical" evidence="7">
    <location>
        <begin position="330"/>
        <end position="354"/>
    </location>
</feature>
<dbReference type="PANTHER" id="PTHR30250">
    <property type="entry name" value="PST FAMILY PREDICTED COLANIC ACID TRANSPORTER"/>
    <property type="match status" value="1"/>
</dbReference>
<protein>
    <submittedName>
        <fullName evidence="8">Lipopolysaccharide biosynthesis protein</fullName>
    </submittedName>
</protein>
<dbReference type="Proteomes" id="UP000296706">
    <property type="component" value="Chromosome"/>
</dbReference>
<dbReference type="EMBL" id="CP031310">
    <property type="protein sequence ID" value="QCC50357.1"/>
    <property type="molecule type" value="Genomic_DNA"/>
</dbReference>
<feature type="transmembrane region" description="Helical" evidence="7">
    <location>
        <begin position="361"/>
        <end position="380"/>
    </location>
</feature>
<evidence type="ECO:0000256" key="6">
    <source>
        <dbReference type="ARBA" id="ARBA00023136"/>
    </source>
</evidence>
<gene>
    <name evidence="8" type="ORF">DV733_03490</name>
</gene>
<feature type="transmembrane region" description="Helical" evidence="7">
    <location>
        <begin position="298"/>
        <end position="318"/>
    </location>
</feature>
<accession>A0A4D6HCA9</accession>
<evidence type="ECO:0000256" key="3">
    <source>
        <dbReference type="ARBA" id="ARBA00022475"/>
    </source>
</evidence>
<dbReference type="RefSeq" id="WP_049993803.1">
    <property type="nucleotide sequence ID" value="NZ_CP031310.1"/>
</dbReference>
<keyword evidence="9" id="KW-1185">Reference proteome</keyword>
<evidence type="ECO:0000256" key="5">
    <source>
        <dbReference type="ARBA" id="ARBA00022989"/>
    </source>
</evidence>
<keyword evidence="4 7" id="KW-0812">Transmembrane</keyword>
<feature type="transmembrane region" description="Helical" evidence="7">
    <location>
        <begin position="97"/>
        <end position="116"/>
    </location>
</feature>
<organism evidence="8 9">
    <name type="scientific">Halapricum salinum</name>
    <dbReference type="NCBI Taxonomy" id="1457250"/>
    <lineage>
        <taxon>Archaea</taxon>
        <taxon>Methanobacteriati</taxon>
        <taxon>Methanobacteriota</taxon>
        <taxon>Stenosarchaea group</taxon>
        <taxon>Halobacteria</taxon>
        <taxon>Halobacteriales</taxon>
        <taxon>Haloarculaceae</taxon>
        <taxon>Halapricum</taxon>
    </lineage>
</organism>
<comment type="similarity">
    <text evidence="2">Belongs to the polysaccharide synthase family.</text>
</comment>
<dbReference type="AlphaFoldDB" id="A0A4D6HCA9"/>
<keyword evidence="6 7" id="KW-0472">Membrane</keyword>
<dbReference type="STRING" id="1457250.GCA_000755225_02997"/>
<proteinExistence type="inferred from homology"/>
<dbReference type="CDD" id="cd13127">
    <property type="entry name" value="MATE_tuaB_like"/>
    <property type="match status" value="1"/>
</dbReference>
<evidence type="ECO:0000256" key="1">
    <source>
        <dbReference type="ARBA" id="ARBA00004651"/>
    </source>
</evidence>
<evidence type="ECO:0000256" key="7">
    <source>
        <dbReference type="SAM" id="Phobius"/>
    </source>
</evidence>
<keyword evidence="5 7" id="KW-1133">Transmembrane helix</keyword>
<feature type="transmembrane region" description="Helical" evidence="7">
    <location>
        <begin position="153"/>
        <end position="175"/>
    </location>
</feature>
<evidence type="ECO:0000313" key="8">
    <source>
        <dbReference type="EMBL" id="QCC50357.1"/>
    </source>
</evidence>
<comment type="subcellular location">
    <subcellularLocation>
        <location evidence="1">Cell membrane</location>
        <topology evidence="1">Multi-pass membrane protein</topology>
    </subcellularLocation>
</comment>
<dbReference type="Pfam" id="PF13440">
    <property type="entry name" value="Polysacc_synt_3"/>
    <property type="match status" value="1"/>
</dbReference>
<feature type="transmembrane region" description="Helical" evidence="7">
    <location>
        <begin position="33"/>
        <end position="58"/>
    </location>
</feature>
<dbReference type="InterPro" id="IPR050833">
    <property type="entry name" value="Poly_Biosynth_Transport"/>
</dbReference>
<name>A0A4D6HCA9_9EURY</name>
<evidence type="ECO:0000256" key="4">
    <source>
        <dbReference type="ARBA" id="ARBA00022692"/>
    </source>
</evidence>
<dbReference type="KEGG" id="hsn:DV733_03490"/>
<evidence type="ECO:0000256" key="2">
    <source>
        <dbReference type="ARBA" id="ARBA00007430"/>
    </source>
</evidence>
<dbReference type="PANTHER" id="PTHR30250:SF10">
    <property type="entry name" value="LIPOPOLYSACCHARIDE BIOSYNTHESIS PROTEIN WZXC"/>
    <property type="match status" value="1"/>
</dbReference>
<reference evidence="8 9" key="1">
    <citation type="journal article" date="2019" name="Nat. Commun.">
        <title>A new type of DNA phosphorothioation-based antiviral system in archaea.</title>
        <authorList>
            <person name="Xiong L."/>
            <person name="Liu S."/>
            <person name="Chen S."/>
            <person name="Xiao Y."/>
            <person name="Zhu B."/>
            <person name="Gao Y."/>
            <person name="Zhang Y."/>
            <person name="Chen B."/>
            <person name="Luo J."/>
            <person name="Deng Z."/>
            <person name="Chen X."/>
            <person name="Wang L."/>
            <person name="Chen S."/>
        </authorList>
    </citation>
    <scope>NUCLEOTIDE SEQUENCE [LARGE SCALE GENOMIC DNA]</scope>
    <source>
        <strain evidence="8 9">CBA1105</strain>
    </source>
</reference>
<feature type="transmembrane region" description="Helical" evidence="7">
    <location>
        <begin position="386"/>
        <end position="408"/>
    </location>
</feature>